<dbReference type="SMART" id="SM00710">
    <property type="entry name" value="PbH1"/>
    <property type="match status" value="10"/>
</dbReference>
<sequence length="1097" mass="116192">MKRTLLTLLGIGFGLLAHAQLQGGVVYKINGTNGGSDTDRTFATLRSAATYVNAAGLSGTGQAILEFTAGYSAEDFSSGNGIIFNALANASSTLGLTIRPAVGVSVTFKSNIGNAMIQFNNADYVTIDGRPGGIGTSSAFTIENNKSNLITLSNGSQFNKITYLNLKSIGFEAVITLDAMSGATGNTHNTISNNTFGVTSDYVSGTLRGLQILSLGRAGIPNDNTIITNNNFGNWGSGAAIRSSSGNAWQINGNHFYSTEPIVTLGYTTLYGIYLTDSEGGHTIKDNFIGGQTQGAGGAKMQVNAFHIQLIYINGTSSSAKTTIQNNTIANIDLHPQNYQQQASSVYLMYLTGNQVFDVLGNTFGSLTESNSLVCHRIDEEVLSFIGVQAVHSGSSVSNLKNNIFANFSINNGLGNAYLIYTPSGTGGRLIDGNTFTKINLDGPMSIFNVISSATENTAIVNNYIGSQSSTEDIVVSSNAAGWEIYAIKAIGNFPTQITGNQIGGIKVSAEAQGPLTLCGIYAAGSTVANIKTVENNIIGGTVANSLEVGLGDNLSPITIIGIYSQHANVRNNTVRNIFQNDIGPIYGIQDDGIVGGVVANNTIQHFRAQINGSHKVYGINVTGSTPIISNSISNLYLDNYGDISGIYSTGTGLISVNEISSVECSFGSSRVFGISANEGIHILKNKIYDLKNNGMYTYDSVVGGISLATIHSDPYFLANNVIHINNGGDGNVFGLLIENTDETSPNPQNHIKAYYNTILLEGVSTSGGYSSVVYRTNDSPVELKNNLLFNNLSGGDGIHSLYGYNNPTAAWVSDHNFLATASGNTAVGTWNGMAQDFATWKAANSGSDNNSINDMSLTPSTFFNMASGTNNFLKTTATGKLKVAEKGTPIGAVTDDILGGARTSLPTIGAFEEVVVLPVTFKDFTTKLNGNRVGLNWNVGAEINILHYEVERMSNGADFAKIATVVADQLNNYSAIDANPQLGSNYYRLSAINNDGTVNYFEDVREVKVANLNQSSTSVYPNPLVGNTINIAMAAYSNGAYTYKLSDITGRLLQKGSFEHRGSSNTLNLKAAISKGIYVLQISNGREQFQVKLIKP</sequence>
<keyword evidence="1" id="KW-0732">Signal</keyword>
<dbReference type="NCBIfam" id="TIGR04183">
    <property type="entry name" value="Por_Secre_tail"/>
    <property type="match status" value="1"/>
</dbReference>
<dbReference type="EMBL" id="OCMT01000001">
    <property type="protein sequence ID" value="SOD13317.1"/>
    <property type="molecule type" value="Genomic_DNA"/>
</dbReference>
<dbReference type="Pfam" id="PF18962">
    <property type="entry name" value="Por_Secre_tail"/>
    <property type="match status" value="1"/>
</dbReference>
<dbReference type="InterPro" id="IPR006626">
    <property type="entry name" value="PbH1"/>
</dbReference>
<dbReference type="Proteomes" id="UP000219281">
    <property type="component" value="Unassembled WGS sequence"/>
</dbReference>
<proteinExistence type="predicted"/>
<evidence type="ECO:0000313" key="3">
    <source>
        <dbReference type="EMBL" id="SOD13317.1"/>
    </source>
</evidence>
<evidence type="ECO:0000256" key="1">
    <source>
        <dbReference type="SAM" id="SignalP"/>
    </source>
</evidence>
<dbReference type="RefSeq" id="WP_171047828.1">
    <property type="nucleotide sequence ID" value="NZ_OCMT01000001.1"/>
</dbReference>
<dbReference type="AlphaFoldDB" id="A0A285ZUI5"/>
<feature type="domain" description="Secretion system C-terminal sorting" evidence="2">
    <location>
        <begin position="1020"/>
        <end position="1095"/>
    </location>
</feature>
<accession>A0A285ZUI5</accession>
<protein>
    <submittedName>
        <fullName evidence="3">Por secretion system C-terminal sorting domain-containing protein</fullName>
    </submittedName>
</protein>
<dbReference type="InterPro" id="IPR026444">
    <property type="entry name" value="Secre_tail"/>
</dbReference>
<gene>
    <name evidence="3" type="ORF">SAMN06297358_1144</name>
</gene>
<evidence type="ECO:0000259" key="2">
    <source>
        <dbReference type="Pfam" id="PF18962"/>
    </source>
</evidence>
<feature type="signal peptide" evidence="1">
    <location>
        <begin position="1"/>
        <end position="19"/>
    </location>
</feature>
<dbReference type="InterPro" id="IPR013783">
    <property type="entry name" value="Ig-like_fold"/>
</dbReference>
<dbReference type="Gene3D" id="2.60.40.10">
    <property type="entry name" value="Immunoglobulins"/>
    <property type="match status" value="1"/>
</dbReference>
<feature type="chain" id="PRO_5012718761" evidence="1">
    <location>
        <begin position="20"/>
        <end position="1097"/>
    </location>
</feature>
<name>A0A285ZUI5_9SPHI</name>
<keyword evidence="4" id="KW-1185">Reference proteome</keyword>
<evidence type="ECO:0000313" key="4">
    <source>
        <dbReference type="Proteomes" id="UP000219281"/>
    </source>
</evidence>
<organism evidence="3 4">
    <name type="scientific">Pedobacter xixiisoli</name>
    <dbReference type="NCBI Taxonomy" id="1476464"/>
    <lineage>
        <taxon>Bacteria</taxon>
        <taxon>Pseudomonadati</taxon>
        <taxon>Bacteroidota</taxon>
        <taxon>Sphingobacteriia</taxon>
        <taxon>Sphingobacteriales</taxon>
        <taxon>Sphingobacteriaceae</taxon>
        <taxon>Pedobacter</taxon>
    </lineage>
</organism>
<reference evidence="4" key="1">
    <citation type="submission" date="2017-09" db="EMBL/GenBank/DDBJ databases">
        <authorList>
            <person name="Varghese N."/>
            <person name="Submissions S."/>
        </authorList>
    </citation>
    <scope>NUCLEOTIDE SEQUENCE [LARGE SCALE GENOMIC DNA]</scope>
    <source>
        <strain evidence="4">CGMCC 1.12803</strain>
    </source>
</reference>